<feature type="region of interest" description="Disordered" evidence="1">
    <location>
        <begin position="328"/>
        <end position="350"/>
    </location>
</feature>
<evidence type="ECO:0000256" key="1">
    <source>
        <dbReference type="SAM" id="MobiDB-lite"/>
    </source>
</evidence>
<feature type="compositionally biased region" description="Polar residues" evidence="1">
    <location>
        <begin position="888"/>
        <end position="909"/>
    </location>
</feature>
<dbReference type="GO" id="GO:0006357">
    <property type="term" value="P:regulation of transcription by RNA polymerase II"/>
    <property type="evidence" value="ECO:0007669"/>
    <property type="project" value="InterPro"/>
</dbReference>
<sequence length="955" mass="106674">MEQIDLDEQRFLRSSLILEKYLNNFQSSQELKYSANNVLHQLRATSLTTQNGKLAKENDPNVLAVLSLLVARMNEHNIPKRIPSSRKNDLTSYFGSRKARNICNPRSHAVDREISSDHLALAHNMLYFSEFVKVLESHTDFVLSEDQRKTAWLLFAVVASSSTIGASGVEPCVVPLAACLVIFFDSLDSSVPVKRRKFDSESMSNFRYTLMEMVYAFHIDSDRILECIKSIHSSLPEIDVLEIDVLNGIYDTKRTTSTSSVDWRICLSILPMADAVLHQTDDSAHLRKFVNLCISKNCSKEQSKPEQSLLSVPSSALDALATVASSAADPKSAGPVSPHGLIPNSAGGMRPPRMSGNMQNTPAQTSISTPWDIHTVAAGERERAIVWLRDLVGHQKLSNLRLVESSTPASSYKGGLVGALSWLHSYLKEARVNSTQKSTARGLGHVCDIEECRQSNDCCPVEELHEFAVECLHKVEFLTRSDWILQNVQPERSNEHAFWVSGTLALFKASLAALIYDDLESSSKLFTESDVSKRKQTLETLYASVEFRKAVFLCCLQSCHAIVYNEKPSEFQFFAQCFSVLDAKPFDVSKLLKRYCKRITGLPTVAVYRLAMCQQQILDSLAWHHNSVVVSALQQPEQTPAMNIFIEMYLGLAGLRVRELGLHLRLDRPHLELIWDLFRCIVINHRELLIDRHMDQVILCCFYGISRVVRADTLGFRDILAVYRNMSHVRRPGNHGICPRIYRQVLIRNDKYADVIEFYNLVFMITVKQNLIQVAKSKSNPKASASSMASVMNNAGLSKVVMRAPLYARHTQNRITESPMNPKSPFLASRSAAQTPSTGFLFAVGGVTPKTEFNKNMISRSVACVKPSIDEFQVPDSQTRVHLFPAENGSSHWNTDNNVQASENKNGPSENRRAPADSGVGGFAAASLRKKYANCFVKSDDANSGTPRSSKRVSS</sequence>
<evidence type="ECO:0000259" key="3">
    <source>
        <dbReference type="Pfam" id="PF01858"/>
    </source>
</evidence>
<dbReference type="GO" id="GO:0005634">
    <property type="term" value="C:nucleus"/>
    <property type="evidence" value="ECO:0007669"/>
    <property type="project" value="InterPro"/>
</dbReference>
<gene>
    <name evidence="4" type="ORF">TOLI1172_LOCUS443</name>
</gene>
<dbReference type="GO" id="GO:0005667">
    <property type="term" value="C:transcription regulator complex"/>
    <property type="evidence" value="ECO:0007669"/>
    <property type="project" value="TreeGrafter"/>
</dbReference>
<dbReference type="InterPro" id="IPR036915">
    <property type="entry name" value="Cyclin-like_sf"/>
</dbReference>
<dbReference type="GO" id="GO:0000785">
    <property type="term" value="C:chromatin"/>
    <property type="evidence" value="ECO:0007669"/>
    <property type="project" value="TreeGrafter"/>
</dbReference>
<dbReference type="Pfam" id="PF01857">
    <property type="entry name" value="RB_B"/>
    <property type="match status" value="1"/>
</dbReference>
<dbReference type="PANTHER" id="PTHR13742">
    <property type="entry name" value="RETINOBLASTOMA-ASSOCIATED PROTEIN RB -RELATED"/>
    <property type="match status" value="1"/>
</dbReference>
<dbReference type="EMBL" id="HBFP01000594">
    <property type="protein sequence ID" value="CAD8816055.1"/>
    <property type="molecule type" value="Transcribed_RNA"/>
</dbReference>
<dbReference type="PANTHER" id="PTHR13742:SF17">
    <property type="entry name" value="RE32990P-RELATED"/>
    <property type="match status" value="1"/>
</dbReference>
<feature type="domain" description="Retinoblastoma-associated protein A-box" evidence="3">
    <location>
        <begin position="533"/>
        <end position="631"/>
    </location>
</feature>
<dbReference type="SUPFAM" id="SSF47954">
    <property type="entry name" value="Cyclin-like"/>
    <property type="match status" value="2"/>
</dbReference>
<accession>A0A7S0ZAR1</accession>
<dbReference type="InterPro" id="IPR002720">
    <property type="entry name" value="RB_A"/>
</dbReference>
<dbReference type="InterPro" id="IPR028309">
    <property type="entry name" value="RB_fam"/>
</dbReference>
<dbReference type="GO" id="GO:0000977">
    <property type="term" value="F:RNA polymerase II transcription regulatory region sequence-specific DNA binding"/>
    <property type="evidence" value="ECO:0007669"/>
    <property type="project" value="TreeGrafter"/>
</dbReference>
<protein>
    <recommendedName>
        <fullName evidence="5">Retinoblastoma-associated protein A-box domain-containing protein</fullName>
    </recommendedName>
</protein>
<feature type="domain" description="Retinoblastoma-associated protein B-box" evidence="2">
    <location>
        <begin position="642"/>
        <end position="768"/>
    </location>
</feature>
<reference evidence="4" key="1">
    <citation type="submission" date="2021-01" db="EMBL/GenBank/DDBJ databases">
        <authorList>
            <person name="Corre E."/>
            <person name="Pelletier E."/>
            <person name="Niang G."/>
            <person name="Scheremetjew M."/>
            <person name="Finn R."/>
            <person name="Kale V."/>
            <person name="Holt S."/>
            <person name="Cochrane G."/>
            <person name="Meng A."/>
            <person name="Brown T."/>
            <person name="Cohen L."/>
        </authorList>
    </citation>
    <scope>NUCLEOTIDE SEQUENCE</scope>
    <source>
        <strain evidence="4">CCMP3278</strain>
    </source>
</reference>
<dbReference type="InterPro" id="IPR002719">
    <property type="entry name" value="RB_B"/>
</dbReference>
<dbReference type="CDD" id="cd20548">
    <property type="entry name" value="CYCLIN_RB-like"/>
    <property type="match status" value="1"/>
</dbReference>
<dbReference type="GO" id="GO:0030154">
    <property type="term" value="P:cell differentiation"/>
    <property type="evidence" value="ECO:0007669"/>
    <property type="project" value="TreeGrafter"/>
</dbReference>
<organism evidence="4">
    <name type="scientific">Timspurckia oligopyrenoides</name>
    <dbReference type="NCBI Taxonomy" id="708627"/>
    <lineage>
        <taxon>Eukaryota</taxon>
        <taxon>Rhodophyta</taxon>
        <taxon>Bangiophyceae</taxon>
        <taxon>Porphyridiales</taxon>
        <taxon>Porphyridiaceae</taxon>
        <taxon>Timspurckia</taxon>
    </lineage>
</organism>
<feature type="region of interest" description="Disordered" evidence="1">
    <location>
        <begin position="886"/>
        <end position="920"/>
    </location>
</feature>
<dbReference type="AlphaFoldDB" id="A0A7S0ZAR1"/>
<dbReference type="GO" id="GO:2000134">
    <property type="term" value="P:negative regulation of G1/S transition of mitotic cell cycle"/>
    <property type="evidence" value="ECO:0007669"/>
    <property type="project" value="TreeGrafter"/>
</dbReference>
<proteinExistence type="predicted"/>
<evidence type="ECO:0000313" key="4">
    <source>
        <dbReference type="EMBL" id="CAD8816055.1"/>
    </source>
</evidence>
<dbReference type="Gene3D" id="1.10.472.10">
    <property type="entry name" value="Cyclin-like"/>
    <property type="match status" value="2"/>
</dbReference>
<name>A0A7S0ZAR1_9RHOD</name>
<evidence type="ECO:0008006" key="5">
    <source>
        <dbReference type="Google" id="ProtNLM"/>
    </source>
</evidence>
<dbReference type="Pfam" id="PF01858">
    <property type="entry name" value="RB_A"/>
    <property type="match status" value="1"/>
</dbReference>
<evidence type="ECO:0000259" key="2">
    <source>
        <dbReference type="Pfam" id="PF01857"/>
    </source>
</evidence>